<dbReference type="EMBL" id="MU152337">
    <property type="protein sequence ID" value="KAF9440678.1"/>
    <property type="molecule type" value="Genomic_DNA"/>
</dbReference>
<evidence type="ECO:0000256" key="1">
    <source>
        <dbReference type="SAM" id="MobiDB-lite"/>
    </source>
</evidence>
<sequence length="142" mass="15229">MPTSLFILRHIVVASENARNLYKSGKHFQSMYGVIPKFLLRSAVDARSTPNASRPRSSITLSPPPDLGITMTSLTAPRSGGSMGTSRGVGGQLVISSGGYPSLCILLYHYLQRAILLNHGLQMLDAGGAQATAIWVVIVYRS</sequence>
<gene>
    <name evidence="2" type="ORF">P691DRAFT_781650</name>
</gene>
<evidence type="ECO:0000313" key="3">
    <source>
        <dbReference type="Proteomes" id="UP000807342"/>
    </source>
</evidence>
<dbReference type="AlphaFoldDB" id="A0A9P6BWL9"/>
<keyword evidence="3" id="KW-1185">Reference proteome</keyword>
<proteinExistence type="predicted"/>
<feature type="region of interest" description="Disordered" evidence="1">
    <location>
        <begin position="48"/>
        <end position="83"/>
    </location>
</feature>
<comment type="caution">
    <text evidence="2">The sequence shown here is derived from an EMBL/GenBank/DDBJ whole genome shotgun (WGS) entry which is preliminary data.</text>
</comment>
<name>A0A9P6BWL9_9AGAR</name>
<evidence type="ECO:0000313" key="2">
    <source>
        <dbReference type="EMBL" id="KAF9440678.1"/>
    </source>
</evidence>
<accession>A0A9P6BWL9</accession>
<dbReference type="Proteomes" id="UP000807342">
    <property type="component" value="Unassembled WGS sequence"/>
</dbReference>
<protein>
    <submittedName>
        <fullName evidence="2">Uncharacterized protein</fullName>
    </submittedName>
</protein>
<reference evidence="2" key="1">
    <citation type="submission" date="2020-11" db="EMBL/GenBank/DDBJ databases">
        <authorList>
            <consortium name="DOE Joint Genome Institute"/>
            <person name="Ahrendt S."/>
            <person name="Riley R."/>
            <person name="Andreopoulos W."/>
            <person name="Labutti K."/>
            <person name="Pangilinan J."/>
            <person name="Ruiz-Duenas F.J."/>
            <person name="Barrasa J.M."/>
            <person name="Sanchez-Garcia M."/>
            <person name="Camarero S."/>
            <person name="Miyauchi S."/>
            <person name="Serrano A."/>
            <person name="Linde D."/>
            <person name="Babiker R."/>
            <person name="Drula E."/>
            <person name="Ayuso-Fernandez I."/>
            <person name="Pacheco R."/>
            <person name="Padilla G."/>
            <person name="Ferreira P."/>
            <person name="Barriuso J."/>
            <person name="Kellner H."/>
            <person name="Castanera R."/>
            <person name="Alfaro M."/>
            <person name="Ramirez L."/>
            <person name="Pisabarro A.G."/>
            <person name="Kuo A."/>
            <person name="Tritt A."/>
            <person name="Lipzen A."/>
            <person name="He G."/>
            <person name="Yan M."/>
            <person name="Ng V."/>
            <person name="Cullen D."/>
            <person name="Martin F."/>
            <person name="Rosso M.-N."/>
            <person name="Henrissat B."/>
            <person name="Hibbett D."/>
            <person name="Martinez A.T."/>
            <person name="Grigoriev I.V."/>
        </authorList>
    </citation>
    <scope>NUCLEOTIDE SEQUENCE</scope>
    <source>
        <strain evidence="2">MF-IS2</strain>
    </source>
</reference>
<organism evidence="2 3">
    <name type="scientific">Macrolepiota fuliginosa MF-IS2</name>
    <dbReference type="NCBI Taxonomy" id="1400762"/>
    <lineage>
        <taxon>Eukaryota</taxon>
        <taxon>Fungi</taxon>
        <taxon>Dikarya</taxon>
        <taxon>Basidiomycota</taxon>
        <taxon>Agaricomycotina</taxon>
        <taxon>Agaricomycetes</taxon>
        <taxon>Agaricomycetidae</taxon>
        <taxon>Agaricales</taxon>
        <taxon>Agaricineae</taxon>
        <taxon>Agaricaceae</taxon>
        <taxon>Macrolepiota</taxon>
    </lineage>
</organism>
<feature type="compositionally biased region" description="Polar residues" evidence="1">
    <location>
        <begin position="48"/>
        <end position="61"/>
    </location>
</feature>